<reference evidence="6" key="2">
    <citation type="submission" date="2025-08" db="UniProtKB">
        <authorList>
            <consortium name="RefSeq"/>
        </authorList>
    </citation>
    <scope>IDENTIFICATION</scope>
</reference>
<dbReference type="GeneID" id="120278757"/>
<keyword evidence="1" id="KW-0346">Stress response</keyword>
<dbReference type="InterPro" id="IPR002068">
    <property type="entry name" value="A-crystallin/Hsp20_dom"/>
</dbReference>
<sequence length="140" mass="15822">MSIISFFGRRGSKGDLWDPFDGVPFAASPFTSAQVDWKETPDAHIYIADFPGMKKDEVKVEVEEEKLLKISGQRTREAEEKNDKWHRIERSSDQIFRTIKLPPNVNTSKVKAALQNGVLTVTVPKDQDMKAVGRFIEISG</sequence>
<accession>A0AB40CRN0</accession>
<dbReference type="RefSeq" id="XP_039141451.1">
    <property type="nucleotide sequence ID" value="XM_039285517.1"/>
</dbReference>
<reference evidence="5" key="1">
    <citation type="submission" date="2025-05" db="UniProtKB">
        <authorList>
            <consortium name="RefSeq"/>
        </authorList>
    </citation>
    <scope>NUCLEOTIDE SEQUENCE [LARGE SCALE GENOMIC DNA]</scope>
</reference>
<dbReference type="PANTHER" id="PTHR11527">
    <property type="entry name" value="HEAT-SHOCK PROTEIN 20 FAMILY MEMBER"/>
    <property type="match status" value="1"/>
</dbReference>
<dbReference type="AlphaFoldDB" id="A0AB40CRN0"/>
<dbReference type="Pfam" id="PF00011">
    <property type="entry name" value="HSP20"/>
    <property type="match status" value="1"/>
</dbReference>
<dbReference type="PROSITE" id="PS01031">
    <property type="entry name" value="SHSP"/>
    <property type="match status" value="1"/>
</dbReference>
<gene>
    <name evidence="6" type="primary">LOC120278757</name>
</gene>
<evidence type="ECO:0000256" key="1">
    <source>
        <dbReference type="ARBA" id="ARBA00023016"/>
    </source>
</evidence>
<name>A0AB40CRN0_DIOCR</name>
<dbReference type="SUPFAM" id="SSF49764">
    <property type="entry name" value="HSP20-like chaperones"/>
    <property type="match status" value="1"/>
</dbReference>
<evidence type="ECO:0000313" key="5">
    <source>
        <dbReference type="Proteomes" id="UP001515500"/>
    </source>
</evidence>
<dbReference type="InterPro" id="IPR031107">
    <property type="entry name" value="Small_HSP"/>
</dbReference>
<comment type="similarity">
    <text evidence="2 3">Belongs to the small heat shock protein (HSP20) family.</text>
</comment>
<dbReference type="Proteomes" id="UP001515500">
    <property type="component" value="Chromosome 1"/>
</dbReference>
<dbReference type="Gene3D" id="2.60.40.790">
    <property type="match status" value="1"/>
</dbReference>
<evidence type="ECO:0000256" key="2">
    <source>
        <dbReference type="PROSITE-ProRule" id="PRU00285"/>
    </source>
</evidence>
<protein>
    <submittedName>
        <fullName evidence="6">Class I heat shock protein-like</fullName>
    </submittedName>
</protein>
<keyword evidence="5" id="KW-1185">Reference proteome</keyword>
<proteinExistence type="inferred from homology"/>
<evidence type="ECO:0000313" key="6">
    <source>
        <dbReference type="RefSeq" id="XP_039141451.1"/>
    </source>
</evidence>
<dbReference type="InterPro" id="IPR008978">
    <property type="entry name" value="HSP20-like_chaperone"/>
</dbReference>
<evidence type="ECO:0000256" key="3">
    <source>
        <dbReference type="RuleBase" id="RU003616"/>
    </source>
</evidence>
<evidence type="ECO:0000259" key="4">
    <source>
        <dbReference type="PROSITE" id="PS01031"/>
    </source>
</evidence>
<organism evidence="5 6">
    <name type="scientific">Dioscorea cayennensis subsp. rotundata</name>
    <name type="common">White Guinea yam</name>
    <name type="synonym">Dioscorea rotundata</name>
    <dbReference type="NCBI Taxonomy" id="55577"/>
    <lineage>
        <taxon>Eukaryota</taxon>
        <taxon>Viridiplantae</taxon>
        <taxon>Streptophyta</taxon>
        <taxon>Embryophyta</taxon>
        <taxon>Tracheophyta</taxon>
        <taxon>Spermatophyta</taxon>
        <taxon>Magnoliopsida</taxon>
        <taxon>Liliopsida</taxon>
        <taxon>Dioscoreales</taxon>
        <taxon>Dioscoreaceae</taxon>
        <taxon>Dioscorea</taxon>
    </lineage>
</organism>
<feature type="domain" description="SHSP" evidence="4">
    <location>
        <begin position="26"/>
        <end position="140"/>
    </location>
</feature>